<evidence type="ECO:0000313" key="4">
    <source>
        <dbReference type="EMBL" id="TYC53380.1"/>
    </source>
</evidence>
<keyword evidence="1" id="KW-0902">Two-component regulatory system</keyword>
<dbReference type="SUPFAM" id="SSF47226">
    <property type="entry name" value="Histidine-containing phosphotransfer domain, HPT domain"/>
    <property type="match status" value="1"/>
</dbReference>
<organism evidence="4 5">
    <name type="scientific">Zoogloea oleivorans</name>
    <dbReference type="NCBI Taxonomy" id="1552750"/>
    <lineage>
        <taxon>Bacteria</taxon>
        <taxon>Pseudomonadati</taxon>
        <taxon>Pseudomonadota</taxon>
        <taxon>Betaproteobacteria</taxon>
        <taxon>Rhodocyclales</taxon>
        <taxon>Zoogloeaceae</taxon>
        <taxon>Zoogloea</taxon>
    </lineage>
</organism>
<protein>
    <submittedName>
        <fullName evidence="4">Hpt domain-containing protein</fullName>
    </submittedName>
</protein>
<dbReference type="GO" id="GO:0000160">
    <property type="term" value="P:phosphorelay signal transduction system"/>
    <property type="evidence" value="ECO:0007669"/>
    <property type="project" value="UniProtKB-KW"/>
</dbReference>
<dbReference type="Proteomes" id="UP000389128">
    <property type="component" value="Unassembled WGS sequence"/>
</dbReference>
<dbReference type="Gene3D" id="1.20.120.160">
    <property type="entry name" value="HPT domain"/>
    <property type="match status" value="1"/>
</dbReference>
<dbReference type="Pfam" id="PF01627">
    <property type="entry name" value="Hpt"/>
    <property type="match status" value="1"/>
</dbReference>
<dbReference type="AlphaFoldDB" id="A0A6C2CH47"/>
<dbReference type="SMART" id="SM00073">
    <property type="entry name" value="HPT"/>
    <property type="match status" value="1"/>
</dbReference>
<dbReference type="GO" id="GO:0004672">
    <property type="term" value="F:protein kinase activity"/>
    <property type="evidence" value="ECO:0007669"/>
    <property type="project" value="UniProtKB-ARBA"/>
</dbReference>
<accession>A0A6C2CH47</accession>
<evidence type="ECO:0000313" key="5">
    <source>
        <dbReference type="Proteomes" id="UP000389128"/>
    </source>
</evidence>
<dbReference type="PROSITE" id="PS50894">
    <property type="entry name" value="HPT"/>
    <property type="match status" value="1"/>
</dbReference>
<evidence type="ECO:0000256" key="1">
    <source>
        <dbReference type="ARBA" id="ARBA00023012"/>
    </source>
</evidence>
<comment type="caution">
    <text evidence="4">The sequence shown here is derived from an EMBL/GenBank/DDBJ whole genome shotgun (WGS) entry which is preliminary data.</text>
</comment>
<keyword evidence="2" id="KW-0597">Phosphoprotein</keyword>
<evidence type="ECO:0000256" key="2">
    <source>
        <dbReference type="PROSITE-ProRule" id="PRU00110"/>
    </source>
</evidence>
<sequence>MIHWQDLESRYAGKPEFIRKLLGVFVNSQTPTVDELRVMAADGDTENLARLAHSLKGSAGNIMARDLMGLALETEHAARDKLPEAMGLACDLADGLNATLAEIAERLKA</sequence>
<dbReference type="InterPro" id="IPR008207">
    <property type="entry name" value="Sig_transdc_His_kin_Hpt_dom"/>
</dbReference>
<evidence type="ECO:0000259" key="3">
    <source>
        <dbReference type="PROSITE" id="PS50894"/>
    </source>
</evidence>
<proteinExistence type="predicted"/>
<feature type="modified residue" description="Phosphohistidine" evidence="2">
    <location>
        <position position="53"/>
    </location>
</feature>
<dbReference type="RefSeq" id="WP_148581184.1">
    <property type="nucleotide sequence ID" value="NZ_JAVEUW010000007.1"/>
</dbReference>
<dbReference type="InterPro" id="IPR036641">
    <property type="entry name" value="HPT_dom_sf"/>
</dbReference>
<feature type="domain" description="HPt" evidence="3">
    <location>
        <begin position="14"/>
        <end position="109"/>
    </location>
</feature>
<gene>
    <name evidence="4" type="ORF">ETQ85_21840</name>
</gene>
<dbReference type="EMBL" id="SDKK01000028">
    <property type="protein sequence ID" value="TYC53380.1"/>
    <property type="molecule type" value="Genomic_DNA"/>
</dbReference>
<reference evidence="4 5" key="1">
    <citation type="submission" date="2019-01" db="EMBL/GenBank/DDBJ databases">
        <title>Zoogloea oleivorans genome sequencing and assembly.</title>
        <authorList>
            <person name="Tancsics A."/>
            <person name="Farkas M."/>
            <person name="Kriszt B."/>
            <person name="Maroti G."/>
            <person name="Horvath B."/>
        </authorList>
    </citation>
    <scope>NUCLEOTIDE SEQUENCE [LARGE SCALE GENOMIC DNA]</scope>
    <source>
        <strain evidence="4 5">Buc</strain>
    </source>
</reference>
<dbReference type="OrthoDB" id="8454588at2"/>
<keyword evidence="5" id="KW-1185">Reference proteome</keyword>
<name>A0A6C2CH47_9RHOO</name>